<evidence type="ECO:0008006" key="4">
    <source>
        <dbReference type="Google" id="ProtNLM"/>
    </source>
</evidence>
<dbReference type="OrthoDB" id="370375at2"/>
<comment type="caution">
    <text evidence="2">The sequence shown here is derived from an EMBL/GenBank/DDBJ whole genome shotgun (WGS) entry which is preliminary data.</text>
</comment>
<dbReference type="EMBL" id="LUKD01000001">
    <property type="protein sequence ID" value="KYG68886.1"/>
    <property type="molecule type" value="Genomic_DNA"/>
</dbReference>
<feature type="transmembrane region" description="Helical" evidence="1">
    <location>
        <begin position="15"/>
        <end position="36"/>
    </location>
</feature>
<feature type="transmembrane region" description="Helical" evidence="1">
    <location>
        <begin position="104"/>
        <end position="122"/>
    </location>
</feature>
<organism evidence="2 3">
    <name type="scientific">Bdellovibrio bacteriovorus</name>
    <dbReference type="NCBI Taxonomy" id="959"/>
    <lineage>
        <taxon>Bacteria</taxon>
        <taxon>Pseudomonadati</taxon>
        <taxon>Bdellovibrionota</taxon>
        <taxon>Bdellovibrionia</taxon>
        <taxon>Bdellovibrionales</taxon>
        <taxon>Pseudobdellovibrionaceae</taxon>
        <taxon>Bdellovibrio</taxon>
    </lineage>
</organism>
<sequence length="131" mass="15125">MNQEYSADIVLYCHFLYVLGVLIPIPLIMIGGWLDWKWVRNLWLRRLHLAMIGIVVIESVFGIACPLTIWEEHLRQGTGSEVTYPSGFIAEWISKILFQDFEPWVFIVMYLVGAAVIAGLYLKVPPQKPQY</sequence>
<keyword evidence="1" id="KW-0812">Transmembrane</keyword>
<dbReference type="Pfam" id="PF10861">
    <property type="entry name" value="DUF2784"/>
    <property type="match status" value="1"/>
</dbReference>
<keyword evidence="1" id="KW-0472">Membrane</keyword>
<dbReference type="AlphaFoldDB" id="A0A162GSZ1"/>
<evidence type="ECO:0000313" key="2">
    <source>
        <dbReference type="EMBL" id="KYG68886.1"/>
    </source>
</evidence>
<dbReference type="RefSeq" id="WP_063205601.1">
    <property type="nucleotide sequence ID" value="NZ_LUKD01000001.1"/>
</dbReference>
<dbReference type="InterPro" id="IPR021218">
    <property type="entry name" value="DUF2784"/>
</dbReference>
<name>A0A162GSZ1_BDEBC</name>
<dbReference type="Proteomes" id="UP000075799">
    <property type="component" value="Unassembled WGS sequence"/>
</dbReference>
<gene>
    <name evidence="2" type="ORF">AZI87_06565</name>
</gene>
<evidence type="ECO:0000313" key="3">
    <source>
        <dbReference type="Proteomes" id="UP000075799"/>
    </source>
</evidence>
<proteinExistence type="predicted"/>
<reference evidence="2 3" key="1">
    <citation type="submission" date="2016-03" db="EMBL/GenBank/DDBJ databases">
        <authorList>
            <person name="Ploux O."/>
        </authorList>
    </citation>
    <scope>NUCLEOTIDE SEQUENCE [LARGE SCALE GENOMIC DNA]</scope>
    <source>
        <strain evidence="2 3">EC13</strain>
    </source>
</reference>
<evidence type="ECO:0000256" key="1">
    <source>
        <dbReference type="SAM" id="Phobius"/>
    </source>
</evidence>
<accession>A0A162GSZ1</accession>
<protein>
    <recommendedName>
        <fullName evidence="4">DUF2784 domain-containing protein</fullName>
    </recommendedName>
</protein>
<keyword evidence="1" id="KW-1133">Transmembrane helix</keyword>
<feature type="transmembrane region" description="Helical" evidence="1">
    <location>
        <begin position="48"/>
        <end position="70"/>
    </location>
</feature>